<name>A0ABP7TR44_9FLAO</name>
<dbReference type="PANTHER" id="PTHR12526:SF630">
    <property type="entry name" value="GLYCOSYLTRANSFERASE"/>
    <property type="match status" value="1"/>
</dbReference>
<accession>A0ABP7TR44</accession>
<dbReference type="SUPFAM" id="SSF53756">
    <property type="entry name" value="UDP-Glycosyltransferase/glycogen phosphorylase"/>
    <property type="match status" value="1"/>
</dbReference>
<dbReference type="RefSeq" id="WP_324691520.1">
    <property type="nucleotide sequence ID" value="NZ_BAABCR010000014.1"/>
</dbReference>
<reference evidence="3" key="1">
    <citation type="journal article" date="2019" name="Int. J. Syst. Evol. Microbiol.">
        <title>The Global Catalogue of Microorganisms (GCM) 10K type strain sequencing project: providing services to taxonomists for standard genome sequencing and annotation.</title>
        <authorList>
            <consortium name="The Broad Institute Genomics Platform"/>
            <consortium name="The Broad Institute Genome Sequencing Center for Infectious Disease"/>
            <person name="Wu L."/>
            <person name="Ma J."/>
        </authorList>
    </citation>
    <scope>NUCLEOTIDE SEQUENCE [LARGE SCALE GENOMIC DNA]</scope>
    <source>
        <strain evidence="3">JCM 17064</strain>
    </source>
</reference>
<dbReference type="EMBL" id="BAABCR010000014">
    <property type="protein sequence ID" value="GAA4030041.1"/>
    <property type="molecule type" value="Genomic_DNA"/>
</dbReference>
<dbReference type="CDD" id="cd03811">
    <property type="entry name" value="GT4_GT28_WabH-like"/>
    <property type="match status" value="1"/>
</dbReference>
<organism evidence="2 3">
    <name type="scientific">Flavobacterium cheonhonense</name>
    <dbReference type="NCBI Taxonomy" id="706185"/>
    <lineage>
        <taxon>Bacteria</taxon>
        <taxon>Pseudomonadati</taxon>
        <taxon>Bacteroidota</taxon>
        <taxon>Flavobacteriia</taxon>
        <taxon>Flavobacteriales</taxon>
        <taxon>Flavobacteriaceae</taxon>
        <taxon>Flavobacterium</taxon>
    </lineage>
</organism>
<dbReference type="PANTHER" id="PTHR12526">
    <property type="entry name" value="GLYCOSYLTRANSFERASE"/>
    <property type="match status" value="1"/>
</dbReference>
<feature type="domain" description="Glycosyl transferase family 1" evidence="1">
    <location>
        <begin position="171"/>
        <end position="332"/>
    </location>
</feature>
<sequence>MRILQIIDSLDVGGAEKMAVNYANSLAEKVEFSGLITTRKEGYLKVQLQPNVGYLFLNRKRMVDVSAILKLRRYCKSNKIAYLQPHGFSYFTALLLKLVYPKVKIVWHDHYGLSEFLSKRKLLFLKLASFFFHGIIAVNFNLKKWAVKRLHCQNVIYLPNYTTIDNSVKKETILKGHEGKRVLCLANLRHQKNHFMLLEVAEKMKNIHPDWTFHLVGNDLNDEYSRKIKQIIEEKHLTQNVFIYGTKNDTLHIIEQSDITVLTSNSEGLPVALIEYGLLSKPTITTNVGEIPLIITNSVNGYVVPIKDSEAFFQKLLTLVNDEALRMKMGQNLNATIKEQNSEEAVLQQYMNWIVNL</sequence>
<protein>
    <submittedName>
        <fullName evidence="2">Glycosyltransferase</fullName>
    </submittedName>
</protein>
<keyword evidence="3" id="KW-1185">Reference proteome</keyword>
<dbReference type="Pfam" id="PF00534">
    <property type="entry name" value="Glycos_transf_1"/>
    <property type="match status" value="1"/>
</dbReference>
<evidence type="ECO:0000313" key="3">
    <source>
        <dbReference type="Proteomes" id="UP001500968"/>
    </source>
</evidence>
<proteinExistence type="predicted"/>
<evidence type="ECO:0000313" key="2">
    <source>
        <dbReference type="EMBL" id="GAA4030041.1"/>
    </source>
</evidence>
<dbReference type="Gene3D" id="3.40.50.2000">
    <property type="entry name" value="Glycogen Phosphorylase B"/>
    <property type="match status" value="2"/>
</dbReference>
<evidence type="ECO:0000259" key="1">
    <source>
        <dbReference type="Pfam" id="PF00534"/>
    </source>
</evidence>
<dbReference type="Proteomes" id="UP001500968">
    <property type="component" value="Unassembled WGS sequence"/>
</dbReference>
<gene>
    <name evidence="2" type="ORF">GCM10022386_12390</name>
</gene>
<dbReference type="InterPro" id="IPR001296">
    <property type="entry name" value="Glyco_trans_1"/>
</dbReference>
<comment type="caution">
    <text evidence="2">The sequence shown here is derived from an EMBL/GenBank/DDBJ whole genome shotgun (WGS) entry which is preliminary data.</text>
</comment>